<dbReference type="SUPFAM" id="SSF56059">
    <property type="entry name" value="Glutathione synthetase ATP-binding domain-like"/>
    <property type="match status" value="1"/>
</dbReference>
<dbReference type="AlphaFoldDB" id="A0A1H5VEA9"/>
<dbReference type="Gene3D" id="3.30.470.20">
    <property type="entry name" value="ATP-grasp fold, B domain"/>
    <property type="match status" value="1"/>
</dbReference>
<evidence type="ECO:0000313" key="2">
    <source>
        <dbReference type="Proteomes" id="UP000236735"/>
    </source>
</evidence>
<evidence type="ECO:0008006" key="3">
    <source>
        <dbReference type="Google" id="ProtNLM"/>
    </source>
</evidence>
<reference evidence="1 2" key="1">
    <citation type="submission" date="2016-10" db="EMBL/GenBank/DDBJ databases">
        <authorList>
            <person name="de Groot N.N."/>
        </authorList>
    </citation>
    <scope>NUCLEOTIDE SEQUENCE [LARGE SCALE GENOMIC DNA]</scope>
    <source>
        <strain evidence="1 2">AR32</strain>
    </source>
</reference>
<gene>
    <name evidence="1" type="ORF">SAMN05216354_1911</name>
</gene>
<accession>A0A1H5VEA9</accession>
<name>A0A1H5VEA9_XYLRU</name>
<organism evidence="1 2">
    <name type="scientific">Xylanibacter ruminicola</name>
    <name type="common">Prevotella ruminicola</name>
    <dbReference type="NCBI Taxonomy" id="839"/>
    <lineage>
        <taxon>Bacteria</taxon>
        <taxon>Pseudomonadati</taxon>
        <taxon>Bacteroidota</taxon>
        <taxon>Bacteroidia</taxon>
        <taxon>Bacteroidales</taxon>
        <taxon>Prevotellaceae</taxon>
        <taxon>Xylanibacter</taxon>
    </lineage>
</organism>
<evidence type="ECO:0000313" key="1">
    <source>
        <dbReference type="EMBL" id="SEF85554.1"/>
    </source>
</evidence>
<protein>
    <recommendedName>
        <fullName evidence="3">Glutathione synthase/RimK-type ligase, ATP-grasp superfamily</fullName>
    </recommendedName>
</protein>
<sequence>MKRVLMIQRAEVFSPNSVEKDLAILEAVAQRLRSKGCEVSLVSETAPLESAPSADVIFTMGRLPETLSWLKTLEGVQIVNRPEGIEHCGRCQLEALMARIGTPMPPKEGSDGYWLKRGDQAAQSQGDVVFAPNREALEQEIQKMQQRDISQYVVSAHVVGDLVKFYGVQGTGFFRYYYPTDDGQFKFADEARNGEARHYAFSEARLQQCVEQLAEAVGIKVYGGDAIVRADGSWCIIDFNDWPSFSRCRDEAADAIADLI</sequence>
<dbReference type="RefSeq" id="WP_103915804.1">
    <property type="nucleotide sequence ID" value="NZ_FNUV01000004.1"/>
</dbReference>
<dbReference type="Proteomes" id="UP000236735">
    <property type="component" value="Unassembled WGS sequence"/>
</dbReference>
<proteinExistence type="predicted"/>
<dbReference type="EMBL" id="FNUV01000004">
    <property type="protein sequence ID" value="SEF85554.1"/>
    <property type="molecule type" value="Genomic_DNA"/>
</dbReference>